<reference evidence="2 3" key="1">
    <citation type="journal article" date="2019" name="Int. J. Syst. Evol. Microbiol.">
        <title>The Global Catalogue of Microorganisms (GCM) 10K type strain sequencing project: providing services to taxonomists for standard genome sequencing and annotation.</title>
        <authorList>
            <consortium name="The Broad Institute Genomics Platform"/>
            <consortium name="The Broad Institute Genome Sequencing Center for Infectious Disease"/>
            <person name="Wu L."/>
            <person name="Ma J."/>
        </authorList>
    </citation>
    <scope>NUCLEOTIDE SEQUENCE [LARGE SCALE GENOMIC DNA]</scope>
    <source>
        <strain evidence="2 3">JCM 16026</strain>
    </source>
</reference>
<dbReference type="Proteomes" id="UP001501599">
    <property type="component" value="Unassembled WGS sequence"/>
</dbReference>
<accession>A0ABN3AIY1</accession>
<evidence type="ECO:0000313" key="3">
    <source>
        <dbReference type="Proteomes" id="UP001501599"/>
    </source>
</evidence>
<comment type="caution">
    <text evidence="2">The sequence shown here is derived from an EMBL/GenBank/DDBJ whole genome shotgun (WGS) entry which is preliminary data.</text>
</comment>
<protein>
    <submittedName>
        <fullName evidence="2">Uncharacterized protein</fullName>
    </submittedName>
</protein>
<keyword evidence="1" id="KW-1133">Transmembrane helix</keyword>
<dbReference type="EMBL" id="BAAAQT010000001">
    <property type="protein sequence ID" value="GAA2170651.1"/>
    <property type="molecule type" value="Genomic_DNA"/>
</dbReference>
<sequence length="86" mass="8976">MRTGAVLTIAGVVTSLAAMVVAIVYFFQPWRTCDYEDTSVGCSMLPADAAVMMAALLALPIGVALAIAGVVVLLRRGRARQLHATA</sequence>
<name>A0ABN3AIY1_9MICO</name>
<keyword evidence="1" id="KW-0472">Membrane</keyword>
<organism evidence="2 3">
    <name type="scientific">Agrococcus versicolor</name>
    <dbReference type="NCBI Taxonomy" id="501482"/>
    <lineage>
        <taxon>Bacteria</taxon>
        <taxon>Bacillati</taxon>
        <taxon>Actinomycetota</taxon>
        <taxon>Actinomycetes</taxon>
        <taxon>Micrococcales</taxon>
        <taxon>Microbacteriaceae</taxon>
        <taxon>Agrococcus</taxon>
    </lineage>
</organism>
<dbReference type="RefSeq" id="WP_344339364.1">
    <property type="nucleotide sequence ID" value="NZ_BAAAQT010000001.1"/>
</dbReference>
<proteinExistence type="predicted"/>
<keyword evidence="1" id="KW-0812">Transmembrane</keyword>
<evidence type="ECO:0000313" key="2">
    <source>
        <dbReference type="EMBL" id="GAA2170651.1"/>
    </source>
</evidence>
<keyword evidence="3" id="KW-1185">Reference proteome</keyword>
<feature type="transmembrane region" description="Helical" evidence="1">
    <location>
        <begin position="7"/>
        <end position="30"/>
    </location>
</feature>
<evidence type="ECO:0000256" key="1">
    <source>
        <dbReference type="SAM" id="Phobius"/>
    </source>
</evidence>
<feature type="transmembrane region" description="Helical" evidence="1">
    <location>
        <begin position="50"/>
        <end position="74"/>
    </location>
</feature>
<gene>
    <name evidence="2" type="ORF">GCM10009846_01800</name>
</gene>